<dbReference type="PANTHER" id="PTHR23172">
    <property type="entry name" value="AUXILIN/CYCLIN G-ASSOCIATED KINASE-RELATED"/>
    <property type="match status" value="1"/>
</dbReference>
<dbReference type="Gene3D" id="1.10.287.110">
    <property type="entry name" value="DnaJ domain"/>
    <property type="match status" value="1"/>
</dbReference>
<dbReference type="EMBL" id="JBBPBN010000011">
    <property type="protein sequence ID" value="KAK9028818.1"/>
    <property type="molecule type" value="Genomic_DNA"/>
</dbReference>
<feature type="region of interest" description="Disordered" evidence="1">
    <location>
        <begin position="409"/>
        <end position="489"/>
    </location>
</feature>
<feature type="compositionally biased region" description="Pro residues" evidence="1">
    <location>
        <begin position="133"/>
        <end position="145"/>
    </location>
</feature>
<evidence type="ECO:0000313" key="3">
    <source>
        <dbReference type="Proteomes" id="UP001396334"/>
    </source>
</evidence>
<gene>
    <name evidence="2" type="ORF">V6N11_025956</name>
</gene>
<comment type="caution">
    <text evidence="2">The sequence shown here is derived from an EMBL/GenBank/DDBJ whole genome shotgun (WGS) entry which is preliminary data.</text>
</comment>
<protein>
    <recommendedName>
        <fullName evidence="4">J domain-containing protein required for chloroplast accumulation response 1</fullName>
    </recommendedName>
</protein>
<reference evidence="2 3" key="1">
    <citation type="journal article" date="2024" name="G3 (Bethesda)">
        <title>Genome assembly of Hibiscus sabdariffa L. provides insights into metabolisms of medicinal natural products.</title>
        <authorList>
            <person name="Kim T."/>
        </authorList>
    </citation>
    <scope>NUCLEOTIDE SEQUENCE [LARGE SCALE GENOMIC DNA]</scope>
    <source>
        <strain evidence="2">TK-2024</strain>
        <tissue evidence="2">Old leaves</tissue>
    </source>
</reference>
<dbReference type="Proteomes" id="UP001396334">
    <property type="component" value="Unassembled WGS sequence"/>
</dbReference>
<dbReference type="InterPro" id="IPR036869">
    <property type="entry name" value="J_dom_sf"/>
</dbReference>
<accession>A0ABR2SU79</accession>
<sequence length="659" mass="73381">MQRFSHRESVLLGYSPPKTPVTDSDIDFNDVFGGPPRRSSIHETRHRFSEDMGSYSSSGFRSSDETSFPASRLSGLSEKPVFGEEGMNRRRHSRASFYDDIFGGNDRSLSCSPRKYEMKDPFALSRQSSSPARLPPTAEPEPFGPSLPTRFSLMNKGMDLPTFGSPTQSNDGSSNGLSHYASSPLSRSSGGRANQVQQEPKNDCFSALSQELPTGSEAEDLINLTKHDETGSKIGGRFHFSIYKWQGKGDVPLAIRENGKLEENNKLQRCSSAKGWIACENIAMELKSELDNSFWSDDIMSENAKSFGVERDDNGILSPRFDSRNGDGERAPSIKEENITKSKSEINPQIHLCDKQENETKIPQPKTLKLLLHDELGNCEMTGNDGTKDTSEKSGKTLYEILDDENVKKPGTTERATSNNVEARKTRVKGSPRNSGDNGNGRVGGKVKDFIKIFNQDASPKPKPDTICKTHSSRRPERHTIKPENEPSDHLTKREVKIHMPDMQEKESSPKVPIVNPGPVSNGFNTTIEDRTDSVDSNFTIEDLTPEEKKFRDLGIDPEEIKAVDAKIQQWSNGKVGNIRSLLSTLQYVLWPNSGWKPVALVDIIEGPAVKRSYQKALLCLHPDKLQQKGAASDIKYIAERVFDALQEAWTHFNSLGWV</sequence>
<feature type="compositionally biased region" description="Basic and acidic residues" evidence="1">
    <location>
        <begin position="460"/>
        <end position="489"/>
    </location>
</feature>
<evidence type="ECO:0008006" key="4">
    <source>
        <dbReference type="Google" id="ProtNLM"/>
    </source>
</evidence>
<feature type="region of interest" description="Disordered" evidence="1">
    <location>
        <begin position="1"/>
        <end position="73"/>
    </location>
</feature>
<name>A0ABR2SU79_9ROSI</name>
<feature type="compositionally biased region" description="Basic and acidic residues" evidence="1">
    <location>
        <begin position="321"/>
        <end position="331"/>
    </location>
</feature>
<dbReference type="PANTHER" id="PTHR23172:SF64">
    <property type="entry name" value="J DOMAIN-CONTAINING PROTEIN REQUIRED FOR CHLOROPLAST ACCUMULATION RESPONSE 1"/>
    <property type="match status" value="1"/>
</dbReference>
<feature type="compositionally biased region" description="Polar residues" evidence="1">
    <location>
        <begin position="164"/>
        <end position="199"/>
    </location>
</feature>
<proteinExistence type="predicted"/>
<keyword evidence="3" id="KW-1185">Reference proteome</keyword>
<feature type="region of interest" description="Disordered" evidence="1">
    <location>
        <begin position="122"/>
        <end position="200"/>
    </location>
</feature>
<evidence type="ECO:0000313" key="2">
    <source>
        <dbReference type="EMBL" id="KAK9028818.1"/>
    </source>
</evidence>
<feature type="compositionally biased region" description="Basic and acidic residues" evidence="1">
    <location>
        <begin position="40"/>
        <end position="50"/>
    </location>
</feature>
<evidence type="ECO:0000256" key="1">
    <source>
        <dbReference type="SAM" id="MobiDB-lite"/>
    </source>
</evidence>
<dbReference type="SUPFAM" id="SSF46565">
    <property type="entry name" value="Chaperone J-domain"/>
    <property type="match status" value="1"/>
</dbReference>
<organism evidence="2 3">
    <name type="scientific">Hibiscus sabdariffa</name>
    <name type="common">roselle</name>
    <dbReference type="NCBI Taxonomy" id="183260"/>
    <lineage>
        <taxon>Eukaryota</taxon>
        <taxon>Viridiplantae</taxon>
        <taxon>Streptophyta</taxon>
        <taxon>Embryophyta</taxon>
        <taxon>Tracheophyta</taxon>
        <taxon>Spermatophyta</taxon>
        <taxon>Magnoliopsida</taxon>
        <taxon>eudicotyledons</taxon>
        <taxon>Gunneridae</taxon>
        <taxon>Pentapetalae</taxon>
        <taxon>rosids</taxon>
        <taxon>malvids</taxon>
        <taxon>Malvales</taxon>
        <taxon>Malvaceae</taxon>
        <taxon>Malvoideae</taxon>
        <taxon>Hibiscus</taxon>
    </lineage>
</organism>
<feature type="region of interest" description="Disordered" evidence="1">
    <location>
        <begin position="310"/>
        <end position="331"/>
    </location>
</feature>